<sequence length="71" mass="7274">MASYVWGSGRTGYGPHRLAKILARPARAMAAATGQLATAGIGWPSAGGPDLLELALFEGAWGPAARRPDAL</sequence>
<dbReference type="Proteomes" id="UP000807371">
    <property type="component" value="Unassembled WGS sequence"/>
</dbReference>
<gene>
    <name evidence="1" type="ORF">IHE55_00815</name>
</gene>
<name>A0ABS0NDZ8_9ACTN</name>
<protein>
    <submittedName>
        <fullName evidence="1">Uncharacterized protein</fullName>
    </submittedName>
</protein>
<accession>A0ABS0NDZ8</accession>
<keyword evidence="2" id="KW-1185">Reference proteome</keyword>
<proteinExistence type="predicted"/>
<evidence type="ECO:0000313" key="1">
    <source>
        <dbReference type="EMBL" id="MBH5333419.1"/>
    </source>
</evidence>
<evidence type="ECO:0000313" key="2">
    <source>
        <dbReference type="Proteomes" id="UP000807371"/>
    </source>
</evidence>
<comment type="caution">
    <text evidence="1">The sequence shown here is derived from an EMBL/GenBank/DDBJ whole genome shotgun (WGS) entry which is preliminary data.</text>
</comment>
<reference evidence="1 2" key="1">
    <citation type="submission" date="2020-09" db="EMBL/GenBank/DDBJ databases">
        <title>Biosynthesis of the nuclear factor of activated T cells inhibitor NFAT-133 and its congeners in Streptomyces pactum.</title>
        <authorList>
            <person name="Zhou W."/>
            <person name="Posri P."/>
            <person name="Abugrain M.E."/>
            <person name="Weisberg A.J."/>
            <person name="Chang J.H."/>
            <person name="Mahmud T."/>
        </authorList>
    </citation>
    <scope>NUCLEOTIDE SEQUENCE [LARGE SCALE GENOMIC DNA]</scope>
    <source>
        <strain evidence="1 2">ATCC 27456</strain>
    </source>
</reference>
<organism evidence="1 2">
    <name type="scientific">Streptomyces pactum</name>
    <dbReference type="NCBI Taxonomy" id="68249"/>
    <lineage>
        <taxon>Bacteria</taxon>
        <taxon>Bacillati</taxon>
        <taxon>Actinomycetota</taxon>
        <taxon>Actinomycetes</taxon>
        <taxon>Kitasatosporales</taxon>
        <taxon>Streptomycetaceae</taxon>
        <taxon>Streptomyces</taxon>
    </lineage>
</organism>
<dbReference type="EMBL" id="JACYXC010000001">
    <property type="protein sequence ID" value="MBH5333419.1"/>
    <property type="molecule type" value="Genomic_DNA"/>
</dbReference>